<protein>
    <submittedName>
        <fullName evidence="3">Uncharacterized protein</fullName>
    </submittedName>
</protein>
<dbReference type="AlphaFoldDB" id="A0AAV2Q478"/>
<comment type="caution">
    <text evidence="3">The sequence shown here is derived from an EMBL/GenBank/DDBJ whole genome shotgun (WGS) entry which is preliminary data.</text>
</comment>
<dbReference type="PROSITE" id="PS51257">
    <property type="entry name" value="PROKAR_LIPOPROTEIN"/>
    <property type="match status" value="1"/>
</dbReference>
<accession>A0AAV2Q478</accession>
<dbReference type="EMBL" id="CAXKWB010002880">
    <property type="protein sequence ID" value="CAL4067926.1"/>
    <property type="molecule type" value="Genomic_DNA"/>
</dbReference>
<dbReference type="Proteomes" id="UP001497623">
    <property type="component" value="Unassembled WGS sequence"/>
</dbReference>
<evidence type="ECO:0000256" key="1">
    <source>
        <dbReference type="SAM" id="MobiDB-lite"/>
    </source>
</evidence>
<gene>
    <name evidence="3" type="ORF">MNOR_LOCUS6808</name>
</gene>
<keyword evidence="4" id="KW-1185">Reference proteome</keyword>
<feature type="region of interest" description="Disordered" evidence="1">
    <location>
        <begin position="133"/>
        <end position="185"/>
    </location>
</feature>
<evidence type="ECO:0000256" key="2">
    <source>
        <dbReference type="SAM" id="Phobius"/>
    </source>
</evidence>
<feature type="compositionally biased region" description="Acidic residues" evidence="1">
    <location>
        <begin position="147"/>
        <end position="175"/>
    </location>
</feature>
<keyword evidence="2" id="KW-0812">Transmembrane</keyword>
<organism evidence="3 4">
    <name type="scientific">Meganyctiphanes norvegica</name>
    <name type="common">Northern krill</name>
    <name type="synonym">Thysanopoda norvegica</name>
    <dbReference type="NCBI Taxonomy" id="48144"/>
    <lineage>
        <taxon>Eukaryota</taxon>
        <taxon>Metazoa</taxon>
        <taxon>Ecdysozoa</taxon>
        <taxon>Arthropoda</taxon>
        <taxon>Crustacea</taxon>
        <taxon>Multicrustacea</taxon>
        <taxon>Malacostraca</taxon>
        <taxon>Eumalacostraca</taxon>
        <taxon>Eucarida</taxon>
        <taxon>Euphausiacea</taxon>
        <taxon>Euphausiidae</taxon>
        <taxon>Meganyctiphanes</taxon>
    </lineage>
</organism>
<keyword evidence="2" id="KW-1133">Transmembrane helix</keyword>
<feature type="compositionally biased region" description="Basic and acidic residues" evidence="1">
    <location>
        <begin position="63"/>
        <end position="86"/>
    </location>
</feature>
<proteinExistence type="predicted"/>
<name>A0AAV2Q478_MEGNR</name>
<evidence type="ECO:0000313" key="4">
    <source>
        <dbReference type="Proteomes" id="UP001497623"/>
    </source>
</evidence>
<sequence>MMYYQPKKMVTLNQSTFTSGILKTLTLTFITVSCICALVYMGHMNQGSHHNRTHHRHRKHHDNHSDDDHDSHHDDDDSHHDSHKEALERSVREVNNIHGSDNHALENEIVNNLDALKAKAELFIDDHDEKKIKSNSNVHNDKHHDDDHEEDDEDDEDDDDNDHDEDDDDDDDNYYYDDSNFKHGL</sequence>
<feature type="transmembrane region" description="Helical" evidence="2">
    <location>
        <begin position="20"/>
        <end position="42"/>
    </location>
</feature>
<feature type="compositionally biased region" description="Basic residues" evidence="1">
    <location>
        <begin position="49"/>
        <end position="62"/>
    </location>
</feature>
<reference evidence="3 4" key="1">
    <citation type="submission" date="2024-05" db="EMBL/GenBank/DDBJ databases">
        <authorList>
            <person name="Wallberg A."/>
        </authorList>
    </citation>
    <scope>NUCLEOTIDE SEQUENCE [LARGE SCALE GENOMIC DNA]</scope>
</reference>
<evidence type="ECO:0000313" key="3">
    <source>
        <dbReference type="EMBL" id="CAL4067926.1"/>
    </source>
</evidence>
<keyword evidence="2" id="KW-0472">Membrane</keyword>
<feature type="region of interest" description="Disordered" evidence="1">
    <location>
        <begin position="47"/>
        <end position="86"/>
    </location>
</feature>